<organism evidence="1 2">
    <name type="scientific">Ixodes persulcatus</name>
    <name type="common">Taiga tick</name>
    <dbReference type="NCBI Taxonomy" id="34615"/>
    <lineage>
        <taxon>Eukaryota</taxon>
        <taxon>Metazoa</taxon>
        <taxon>Ecdysozoa</taxon>
        <taxon>Arthropoda</taxon>
        <taxon>Chelicerata</taxon>
        <taxon>Arachnida</taxon>
        <taxon>Acari</taxon>
        <taxon>Parasitiformes</taxon>
        <taxon>Ixodida</taxon>
        <taxon>Ixodoidea</taxon>
        <taxon>Ixodidae</taxon>
        <taxon>Ixodinae</taxon>
        <taxon>Ixodes</taxon>
    </lineage>
</organism>
<reference evidence="1 2" key="1">
    <citation type="journal article" date="2020" name="Cell">
        <title>Large-Scale Comparative Analyses of Tick Genomes Elucidate Their Genetic Diversity and Vector Capacities.</title>
        <authorList>
            <consortium name="Tick Genome and Microbiome Consortium (TIGMIC)"/>
            <person name="Jia N."/>
            <person name="Wang J."/>
            <person name="Shi W."/>
            <person name="Du L."/>
            <person name="Sun Y."/>
            <person name="Zhan W."/>
            <person name="Jiang J.F."/>
            <person name="Wang Q."/>
            <person name="Zhang B."/>
            <person name="Ji P."/>
            <person name="Bell-Sakyi L."/>
            <person name="Cui X.M."/>
            <person name="Yuan T.T."/>
            <person name="Jiang B.G."/>
            <person name="Yang W.F."/>
            <person name="Lam T.T."/>
            <person name="Chang Q.C."/>
            <person name="Ding S.J."/>
            <person name="Wang X.J."/>
            <person name="Zhu J.G."/>
            <person name="Ruan X.D."/>
            <person name="Zhao L."/>
            <person name="Wei J.T."/>
            <person name="Ye R.Z."/>
            <person name="Que T.C."/>
            <person name="Du C.H."/>
            <person name="Zhou Y.H."/>
            <person name="Cheng J.X."/>
            <person name="Dai P.F."/>
            <person name="Guo W.B."/>
            <person name="Han X.H."/>
            <person name="Huang E.J."/>
            <person name="Li L.F."/>
            <person name="Wei W."/>
            <person name="Gao Y.C."/>
            <person name="Liu J.Z."/>
            <person name="Shao H.Z."/>
            <person name="Wang X."/>
            <person name="Wang C.C."/>
            <person name="Yang T.C."/>
            <person name="Huo Q.B."/>
            <person name="Li W."/>
            <person name="Chen H.Y."/>
            <person name="Chen S.E."/>
            <person name="Zhou L.G."/>
            <person name="Ni X.B."/>
            <person name="Tian J.H."/>
            <person name="Sheng Y."/>
            <person name="Liu T."/>
            <person name="Pan Y.S."/>
            <person name="Xia L.Y."/>
            <person name="Li J."/>
            <person name="Zhao F."/>
            <person name="Cao W.C."/>
        </authorList>
    </citation>
    <scope>NUCLEOTIDE SEQUENCE [LARGE SCALE GENOMIC DNA]</scope>
    <source>
        <strain evidence="1">Iper-2018</strain>
    </source>
</reference>
<dbReference type="Proteomes" id="UP000805193">
    <property type="component" value="Unassembled WGS sequence"/>
</dbReference>
<accession>A0AC60QMV5</accession>
<comment type="caution">
    <text evidence="1">The sequence shown here is derived from an EMBL/GenBank/DDBJ whole genome shotgun (WGS) entry which is preliminary data.</text>
</comment>
<name>A0AC60QMV5_IXOPE</name>
<evidence type="ECO:0000313" key="1">
    <source>
        <dbReference type="EMBL" id="KAG0437071.1"/>
    </source>
</evidence>
<sequence length="310" mass="34687">MAQAADLSGGSCCKPILWAFMLALTYVGSLYIWRTKEHRDHPSTIKKRFVSVFAIICISPLFVVFGADLAYFKKGMTIPALLGLRLEGLVQAVLLPLVLTMVLFTGPLVLHYFDGIWSLYIGKSSPFTVCKPSACPSCHDPCLAEPRYWYSNLKNLIWLRNHIVAPLSEEFTFRACMLPLLVPCLGQRAAILICPLFFGVAHFHHLTEKLARTSSIKLAVMRSVFQFGYTTIFGAYSVYLFLRTGHFVAPFVAHAFCNHMGFPDMSEVFGYKQPRLSLLLLAFLGGLVAWASLLEPLTQPDIYQNSLYAS</sequence>
<keyword evidence="2" id="KW-1185">Reference proteome</keyword>
<gene>
    <name evidence="1" type="ORF">HPB47_017617</name>
</gene>
<protein>
    <submittedName>
        <fullName evidence="1">Uncharacterized protein</fullName>
    </submittedName>
</protein>
<proteinExistence type="predicted"/>
<dbReference type="EMBL" id="JABSTQ010006566">
    <property type="protein sequence ID" value="KAG0437071.1"/>
    <property type="molecule type" value="Genomic_DNA"/>
</dbReference>
<evidence type="ECO:0000313" key="2">
    <source>
        <dbReference type="Proteomes" id="UP000805193"/>
    </source>
</evidence>